<comment type="cofactor">
    <cofactor evidence="1 4">
        <name>Mg(2+)</name>
        <dbReference type="ChEBI" id="CHEBI:18420"/>
    </cofactor>
</comment>
<dbReference type="SFLD" id="SFLDS00005">
    <property type="entry name" value="Isoprenoid_Synthase_Type_I"/>
    <property type="match status" value="1"/>
</dbReference>
<keyword evidence="4" id="KW-0479">Metal-binding</keyword>
<dbReference type="GO" id="GO:0046872">
    <property type="term" value="F:metal ion binding"/>
    <property type="evidence" value="ECO:0007669"/>
    <property type="project" value="UniProtKB-KW"/>
</dbReference>
<dbReference type="GO" id="GO:0008299">
    <property type="term" value="P:isoprenoid biosynthetic process"/>
    <property type="evidence" value="ECO:0007669"/>
    <property type="project" value="UniProtKB-ARBA"/>
</dbReference>
<reference evidence="5 6" key="1">
    <citation type="submission" date="2016-05" db="EMBL/GenBank/DDBJ databases">
        <title>Genome sequencing of Trichophyton rubrum CMCC(F)T1i isolated from hair.</title>
        <authorList>
            <person name="Zhan P."/>
            <person name="Tao Y."/>
            <person name="Liu W."/>
        </authorList>
    </citation>
    <scope>NUCLEOTIDE SEQUENCE [LARGE SCALE GENOMIC DNA]</scope>
    <source>
        <strain evidence="6">CMCC(F)T1i</strain>
    </source>
</reference>
<comment type="similarity">
    <text evidence="2 4">Belongs to the terpene synthase family.</text>
</comment>
<accession>A0A178F176</accession>
<dbReference type="AlphaFoldDB" id="A0A178F176"/>
<proteinExistence type="inferred from homology"/>
<organism evidence="5 6">
    <name type="scientific">Trichophyton rubrum</name>
    <name type="common">Athlete's foot fungus</name>
    <name type="synonym">Epidermophyton rubrum</name>
    <dbReference type="NCBI Taxonomy" id="5551"/>
    <lineage>
        <taxon>Eukaryota</taxon>
        <taxon>Fungi</taxon>
        <taxon>Dikarya</taxon>
        <taxon>Ascomycota</taxon>
        <taxon>Pezizomycotina</taxon>
        <taxon>Eurotiomycetes</taxon>
        <taxon>Eurotiomycetidae</taxon>
        <taxon>Onygenales</taxon>
        <taxon>Arthrodermataceae</taxon>
        <taxon>Trichophyton</taxon>
    </lineage>
</organism>
<name>A0A178F176_TRIRU</name>
<dbReference type="PANTHER" id="PTHR35201:SF4">
    <property type="entry name" value="BETA-PINACENE SYNTHASE-RELATED"/>
    <property type="match status" value="1"/>
</dbReference>
<evidence type="ECO:0000313" key="6">
    <source>
        <dbReference type="Proteomes" id="UP000243015"/>
    </source>
</evidence>
<dbReference type="GO" id="GO:0010333">
    <property type="term" value="F:terpene synthase activity"/>
    <property type="evidence" value="ECO:0007669"/>
    <property type="project" value="InterPro"/>
</dbReference>
<protein>
    <recommendedName>
        <fullName evidence="4">Terpene synthase</fullName>
        <ecNumber evidence="4">4.2.3.-</ecNumber>
    </recommendedName>
</protein>
<sequence length="391" mass="44947">MYHIFQFLTGAIRAPDKSHYKKGALNKATTAPETLLPHQGFRNALKGQKVSIPSLYSLFPEWSPKLHEGYTRARDEVINPWLDIWVDDPQTCMKLKKADFTIFAAIICADVSFDKLCTVAKSFAWYFIWDDQFDCGSLTYDAKGVASYLKKSKEYFQHHLLEIGEQPDLSEFPQEQQKALLCWNEVGQHIRKTCSKNVREVFLDKMLRYVASVDTIDSIFHEGKVPSLAEYWQRRDLTAGVYPVLATLPFAYGIDISMEHLKDPAFAALWRQTSYVVHITNDMLSMRKEARDNQIENLIPVIMMNYGLDCDTAMQTSFQMAKDEVKGIRVVEHLFQKGGENKNLEIPEILAGSFTKGCKDVAMGLIHWSCSGERYFKQQEFRDDKSVTFRI</sequence>
<dbReference type="SUPFAM" id="SSF48576">
    <property type="entry name" value="Terpenoid synthases"/>
    <property type="match status" value="1"/>
</dbReference>
<dbReference type="Gene3D" id="1.10.600.10">
    <property type="entry name" value="Farnesyl Diphosphate Synthase"/>
    <property type="match status" value="1"/>
</dbReference>
<evidence type="ECO:0000256" key="4">
    <source>
        <dbReference type="RuleBase" id="RU366034"/>
    </source>
</evidence>
<evidence type="ECO:0000256" key="1">
    <source>
        <dbReference type="ARBA" id="ARBA00001946"/>
    </source>
</evidence>
<keyword evidence="3 4" id="KW-0460">Magnesium</keyword>
<evidence type="ECO:0000256" key="2">
    <source>
        <dbReference type="ARBA" id="ARBA00006333"/>
    </source>
</evidence>
<dbReference type="SFLD" id="SFLDG01020">
    <property type="entry name" value="Terpene_Cyclase_Like_2"/>
    <property type="match status" value="1"/>
</dbReference>
<dbReference type="OMA" id="GCKDVAM"/>
<evidence type="ECO:0000313" key="5">
    <source>
        <dbReference type="EMBL" id="OAL65874.1"/>
    </source>
</evidence>
<dbReference type="InterPro" id="IPR034686">
    <property type="entry name" value="Terpene_cyclase-like_2"/>
</dbReference>
<gene>
    <name evidence="5" type="ORF">A7C99_2976</name>
</gene>
<dbReference type="EMBL" id="LHPM01000013">
    <property type="protein sequence ID" value="OAL65874.1"/>
    <property type="molecule type" value="Genomic_DNA"/>
</dbReference>
<keyword evidence="4" id="KW-0456">Lyase</keyword>
<dbReference type="Proteomes" id="UP000243015">
    <property type="component" value="Unassembled WGS sequence"/>
</dbReference>
<dbReference type="InterPro" id="IPR008949">
    <property type="entry name" value="Isoprenoid_synthase_dom_sf"/>
</dbReference>
<evidence type="ECO:0000256" key="3">
    <source>
        <dbReference type="ARBA" id="ARBA00022842"/>
    </source>
</evidence>
<dbReference type="EC" id="4.2.3.-" evidence="4"/>
<dbReference type="Pfam" id="PF19086">
    <property type="entry name" value="Terpene_syn_C_2"/>
    <property type="match status" value="1"/>
</dbReference>
<dbReference type="PANTHER" id="PTHR35201">
    <property type="entry name" value="TERPENE SYNTHASE"/>
    <property type="match status" value="1"/>
</dbReference>
<dbReference type="VEuPathDB" id="FungiDB:TERG_02049"/>
<comment type="caution">
    <text evidence="5">The sequence shown here is derived from an EMBL/GenBank/DDBJ whole genome shotgun (WGS) entry which is preliminary data.</text>
</comment>